<dbReference type="EMBL" id="FCOR01000007">
    <property type="protein sequence ID" value="CVK16469.1"/>
    <property type="molecule type" value="Genomic_DNA"/>
</dbReference>
<protein>
    <submittedName>
        <fullName evidence="2">Glycosyltransferase involved in cell wall bisynthesis</fullName>
    </submittedName>
</protein>
<dbReference type="AlphaFoldDB" id="A0A0X3AMR9"/>
<evidence type="ECO:0000313" key="2">
    <source>
        <dbReference type="EMBL" id="CVK16469.1"/>
    </source>
</evidence>
<name>A0A0X3AMR9_9FLAO</name>
<gene>
    <name evidence="2" type="ORF">Ga0061079_10771</name>
</gene>
<keyword evidence="3" id="KW-1185">Reference proteome</keyword>
<dbReference type="InterPro" id="IPR001173">
    <property type="entry name" value="Glyco_trans_2-like"/>
</dbReference>
<sequence>MKENTILSIVVPVFNSGVYLNETIKSIKEVNFSYPYEVILVNDGSTDQTTLNILDQYKNEYTIINQENGGAAKARNRGIFHAKGQYILPFDSDDIMNGNYYDLALQIMMNDKSIDILYGDYWVFGSENRYNKSSNYNRLRLIHSGCFLPSSSIYKKCVWEDNGGYDINLSYAEDWDFWSRSAVVDYKFFYFNKPLFKYRRIYDGKSLSQTKANKHNEAIKILKSKIPASVFNQETISDYVVQSVRENRKLKIKLLLRIFFPRLFDYLKKNKLFPNGIVVE</sequence>
<dbReference type="Gene3D" id="3.90.550.10">
    <property type="entry name" value="Spore Coat Polysaccharide Biosynthesis Protein SpsA, Chain A"/>
    <property type="match status" value="1"/>
</dbReference>
<keyword evidence="2" id="KW-0808">Transferase</keyword>
<dbReference type="GO" id="GO:0016758">
    <property type="term" value="F:hexosyltransferase activity"/>
    <property type="evidence" value="ECO:0007669"/>
    <property type="project" value="UniProtKB-ARBA"/>
</dbReference>
<dbReference type="STRING" id="1586267.GCA_001418685_01322"/>
<organism evidence="2 3">
    <name type="scientific">Apibacter mensalis</name>
    <dbReference type="NCBI Taxonomy" id="1586267"/>
    <lineage>
        <taxon>Bacteria</taxon>
        <taxon>Pseudomonadati</taxon>
        <taxon>Bacteroidota</taxon>
        <taxon>Flavobacteriia</taxon>
        <taxon>Flavobacteriales</taxon>
        <taxon>Weeksellaceae</taxon>
        <taxon>Apibacter</taxon>
    </lineage>
</organism>
<evidence type="ECO:0000259" key="1">
    <source>
        <dbReference type="Pfam" id="PF00535"/>
    </source>
</evidence>
<dbReference type="Proteomes" id="UP000182761">
    <property type="component" value="Unassembled WGS sequence"/>
</dbReference>
<proteinExistence type="predicted"/>
<feature type="domain" description="Glycosyltransferase 2-like" evidence="1">
    <location>
        <begin position="8"/>
        <end position="138"/>
    </location>
</feature>
<dbReference type="InterPro" id="IPR029044">
    <property type="entry name" value="Nucleotide-diphossugar_trans"/>
</dbReference>
<evidence type="ECO:0000313" key="3">
    <source>
        <dbReference type="Proteomes" id="UP000182761"/>
    </source>
</evidence>
<dbReference type="PANTHER" id="PTHR22916">
    <property type="entry name" value="GLYCOSYLTRANSFERASE"/>
    <property type="match status" value="1"/>
</dbReference>
<dbReference type="SUPFAM" id="SSF53448">
    <property type="entry name" value="Nucleotide-diphospho-sugar transferases"/>
    <property type="match status" value="1"/>
</dbReference>
<reference evidence="2 3" key="1">
    <citation type="submission" date="2016-01" db="EMBL/GenBank/DDBJ databases">
        <authorList>
            <person name="McClelland M."/>
            <person name="Jain A."/>
            <person name="Saraogi P."/>
            <person name="Mendelson R."/>
            <person name="Westerman R."/>
            <person name="SanMiguel P."/>
            <person name="Csonka L."/>
        </authorList>
    </citation>
    <scope>NUCLEOTIDE SEQUENCE [LARGE SCALE GENOMIC DNA]</scope>
    <source>
        <strain evidence="2 3">R-53146</strain>
    </source>
</reference>
<accession>A0A0X3AMR9</accession>
<dbReference type="Pfam" id="PF00535">
    <property type="entry name" value="Glycos_transf_2"/>
    <property type="match status" value="1"/>
</dbReference>
<dbReference type="RefSeq" id="WP_055425660.1">
    <property type="nucleotide sequence ID" value="NZ_FCOR01000007.1"/>
</dbReference>
<dbReference type="OrthoDB" id="597270at2"/>